<dbReference type="Proteomes" id="UP001629058">
    <property type="component" value="Unassembled WGS sequence"/>
</dbReference>
<dbReference type="EMBL" id="JBELPY010000001">
    <property type="protein sequence ID" value="MFL9832410.1"/>
    <property type="molecule type" value="Genomic_DNA"/>
</dbReference>
<accession>A0ABW8XZA2</accession>
<evidence type="ECO:0000313" key="2">
    <source>
        <dbReference type="Proteomes" id="UP001629058"/>
    </source>
</evidence>
<name>A0ABW8XZA2_9FLAO</name>
<organism evidence="1 2">
    <name type="scientific">Chryseobacterium terrae</name>
    <dbReference type="NCBI Taxonomy" id="3163299"/>
    <lineage>
        <taxon>Bacteria</taxon>
        <taxon>Pseudomonadati</taxon>
        <taxon>Bacteroidota</taxon>
        <taxon>Flavobacteriia</taxon>
        <taxon>Flavobacteriales</taxon>
        <taxon>Weeksellaceae</taxon>
        <taxon>Chryseobacterium group</taxon>
        <taxon>Chryseobacterium</taxon>
    </lineage>
</organism>
<proteinExistence type="predicted"/>
<protein>
    <recommendedName>
        <fullName evidence="3">Natural product</fullName>
    </recommendedName>
</protein>
<dbReference type="RefSeq" id="WP_408086350.1">
    <property type="nucleotide sequence ID" value="NZ_JBELPY010000001.1"/>
</dbReference>
<dbReference type="InterPro" id="IPR058074">
    <property type="entry name" value="Bacteriocin-like"/>
</dbReference>
<keyword evidence="2" id="KW-1185">Reference proteome</keyword>
<evidence type="ECO:0008006" key="3">
    <source>
        <dbReference type="Google" id="ProtNLM"/>
    </source>
</evidence>
<dbReference type="NCBIfam" id="NF047798">
    <property type="entry name" value="leader_Chryseo"/>
    <property type="match status" value="1"/>
</dbReference>
<gene>
    <name evidence="1" type="ORF">ABS765_00035</name>
</gene>
<reference evidence="1 2" key="1">
    <citation type="submission" date="2024-06" db="EMBL/GenBank/DDBJ databases">
        <authorList>
            <person name="Kaempfer P."/>
            <person name="Viver T."/>
        </authorList>
    </citation>
    <scope>NUCLEOTIDE SEQUENCE [LARGE SCALE GENOMIC DNA]</scope>
    <source>
        <strain evidence="1 2">ST-37</strain>
    </source>
</reference>
<sequence>MKKLKKISRESMKGIFAGVWGNPNLPDVGPEPSCGASWSASMGARCTCLKTGGNWICGKCYHGGNYAIIASISNNCDQFSGFTGEGGL</sequence>
<evidence type="ECO:0000313" key="1">
    <source>
        <dbReference type="EMBL" id="MFL9832410.1"/>
    </source>
</evidence>
<comment type="caution">
    <text evidence="1">The sequence shown here is derived from an EMBL/GenBank/DDBJ whole genome shotgun (WGS) entry which is preliminary data.</text>
</comment>